<feature type="non-terminal residue" evidence="2">
    <location>
        <position position="154"/>
    </location>
</feature>
<feature type="region of interest" description="Disordered" evidence="1">
    <location>
        <begin position="1"/>
        <end position="58"/>
    </location>
</feature>
<organism evidence="2">
    <name type="scientific">uncultured Solirubrobacteraceae bacterium</name>
    <dbReference type="NCBI Taxonomy" id="1162706"/>
    <lineage>
        <taxon>Bacteria</taxon>
        <taxon>Bacillati</taxon>
        <taxon>Actinomycetota</taxon>
        <taxon>Thermoleophilia</taxon>
        <taxon>Solirubrobacterales</taxon>
        <taxon>Solirubrobacteraceae</taxon>
        <taxon>environmental samples</taxon>
    </lineage>
</organism>
<feature type="compositionally biased region" description="Basic and acidic residues" evidence="1">
    <location>
        <begin position="1"/>
        <end position="19"/>
    </location>
</feature>
<evidence type="ECO:0000313" key="2">
    <source>
        <dbReference type="EMBL" id="CAA9528226.1"/>
    </source>
</evidence>
<reference evidence="2" key="1">
    <citation type="submission" date="2020-02" db="EMBL/GenBank/DDBJ databases">
        <authorList>
            <person name="Meier V. D."/>
        </authorList>
    </citation>
    <scope>NUCLEOTIDE SEQUENCE</scope>
    <source>
        <strain evidence="2">AVDCRST_MAG85</strain>
    </source>
</reference>
<feature type="compositionally biased region" description="Low complexity" evidence="1">
    <location>
        <begin position="20"/>
        <end position="38"/>
    </location>
</feature>
<feature type="non-terminal residue" evidence="2">
    <location>
        <position position="1"/>
    </location>
</feature>
<sequence>ERQPRRDTRREVRPQHERAAAGAPGGAARRPGAVRVPADGAVRRPVRPGDGLPEKRVPRDAVVLRGGVDAVHLADVVPPAQLPPARQGAHRRDRVASHGARARGARTGDDRRGRARDGLPLQVFDRVDRRPRRRRVRARVLVRAAAAAAHPEQL</sequence>
<accession>A0A6J4TNK5</accession>
<gene>
    <name evidence="2" type="ORF">AVDCRST_MAG85-3433</name>
</gene>
<evidence type="ECO:0000256" key="1">
    <source>
        <dbReference type="SAM" id="MobiDB-lite"/>
    </source>
</evidence>
<dbReference type="AlphaFoldDB" id="A0A6J4TNK5"/>
<protein>
    <submittedName>
        <fullName evidence="2">Uncharacterized protein</fullName>
    </submittedName>
</protein>
<name>A0A6J4TNK5_9ACTN</name>
<dbReference type="EMBL" id="CADCVT010000376">
    <property type="protein sequence ID" value="CAA9528226.1"/>
    <property type="molecule type" value="Genomic_DNA"/>
</dbReference>
<feature type="region of interest" description="Disordered" evidence="1">
    <location>
        <begin position="78"/>
        <end position="119"/>
    </location>
</feature>
<feature type="compositionally biased region" description="Basic and acidic residues" evidence="1">
    <location>
        <begin position="106"/>
        <end position="117"/>
    </location>
</feature>
<proteinExistence type="predicted"/>